<organism evidence="2">
    <name type="scientific">uncultured Chloroflexota bacterium</name>
    <dbReference type="NCBI Taxonomy" id="166587"/>
    <lineage>
        <taxon>Bacteria</taxon>
        <taxon>Bacillati</taxon>
        <taxon>Chloroflexota</taxon>
        <taxon>environmental samples</taxon>
    </lineage>
</organism>
<sequence length="267" mass="29522">MLAAIPGLEKRFVYYLENQGYIRPAKLQKARIARRDYSTADLDVTRGIWQYYQRGISVQRAYELVTRAGSDGAYVFFPAPAQRWDAAFDLLRGQLHVTEASAVYGESVDILLHVRAPHESDVYNVLDALFEASIISGLPQVLRHGADVSWKRGAGAAGEIAGGPGRVDSTPAGDGKNRGEERMVRAWVLIKVPAKQIGGLVEELRRYPGIVEASAIYGETDVIARIEVADQSELDDLVVRRIQSMEAVESTRTFIGIGGFYWRRAAP</sequence>
<evidence type="ECO:0000313" key="2">
    <source>
        <dbReference type="EMBL" id="CAA9228405.1"/>
    </source>
</evidence>
<evidence type="ECO:0000259" key="1">
    <source>
        <dbReference type="Pfam" id="PF01037"/>
    </source>
</evidence>
<gene>
    <name evidence="2" type="ORF">AVDCRST_MAG77-869</name>
</gene>
<feature type="domain" description="Transcription regulator AsnC/Lrp ligand binding" evidence="1">
    <location>
        <begin position="188"/>
        <end position="255"/>
    </location>
</feature>
<name>A0A6J4HMA5_9CHLR</name>
<dbReference type="AlphaFoldDB" id="A0A6J4HMA5"/>
<dbReference type="EMBL" id="CADCTC010000056">
    <property type="protein sequence ID" value="CAA9228405.1"/>
    <property type="molecule type" value="Genomic_DNA"/>
</dbReference>
<dbReference type="Gene3D" id="3.30.70.920">
    <property type="match status" value="1"/>
</dbReference>
<dbReference type="InterPro" id="IPR019887">
    <property type="entry name" value="Tscrpt_reg_AsnC/Lrp_C"/>
</dbReference>
<dbReference type="SUPFAM" id="SSF54909">
    <property type="entry name" value="Dimeric alpha+beta barrel"/>
    <property type="match status" value="1"/>
</dbReference>
<proteinExistence type="predicted"/>
<reference evidence="2" key="1">
    <citation type="submission" date="2020-02" db="EMBL/GenBank/DDBJ databases">
        <authorList>
            <person name="Meier V. D."/>
        </authorList>
    </citation>
    <scope>NUCLEOTIDE SEQUENCE</scope>
    <source>
        <strain evidence="2">AVDCRST_MAG77</strain>
    </source>
</reference>
<dbReference type="Pfam" id="PF01037">
    <property type="entry name" value="AsnC_trans_reg"/>
    <property type="match status" value="1"/>
</dbReference>
<accession>A0A6J4HMA5</accession>
<dbReference type="InterPro" id="IPR011008">
    <property type="entry name" value="Dimeric_a/b-barrel"/>
</dbReference>
<protein>
    <recommendedName>
        <fullName evidence="1">Transcription regulator AsnC/Lrp ligand binding domain-containing protein</fullName>
    </recommendedName>
</protein>